<organism evidence="3">
    <name type="scientific">Perkinsus marinus (strain ATCC 50983 / TXsc)</name>
    <dbReference type="NCBI Taxonomy" id="423536"/>
    <lineage>
        <taxon>Eukaryota</taxon>
        <taxon>Sar</taxon>
        <taxon>Alveolata</taxon>
        <taxon>Perkinsozoa</taxon>
        <taxon>Perkinsea</taxon>
        <taxon>Perkinsida</taxon>
        <taxon>Perkinsidae</taxon>
        <taxon>Perkinsus</taxon>
    </lineage>
</organism>
<dbReference type="RefSeq" id="XP_002768577.1">
    <property type="nucleotide sequence ID" value="XM_002768531.1"/>
</dbReference>
<evidence type="ECO:0000256" key="1">
    <source>
        <dbReference type="SAM" id="Coils"/>
    </source>
</evidence>
<dbReference type="Proteomes" id="UP000007800">
    <property type="component" value="Unassembled WGS sequence"/>
</dbReference>
<dbReference type="AlphaFoldDB" id="C5LPP7"/>
<keyword evidence="3" id="KW-1185">Reference proteome</keyword>
<proteinExistence type="predicted"/>
<gene>
    <name evidence="2" type="ORF">Pmar_PMAR011411</name>
</gene>
<dbReference type="EMBL" id="GG684207">
    <property type="protein sequence ID" value="EER01295.1"/>
    <property type="molecule type" value="Genomic_DNA"/>
</dbReference>
<accession>C5LPP7</accession>
<dbReference type="GeneID" id="9058703"/>
<dbReference type="InParanoid" id="C5LPP7"/>
<reference evidence="2 3" key="1">
    <citation type="submission" date="2008-07" db="EMBL/GenBank/DDBJ databases">
        <authorList>
            <person name="El-Sayed N."/>
            <person name="Caler E."/>
            <person name="Inman J."/>
            <person name="Amedeo P."/>
            <person name="Hass B."/>
            <person name="Wortman J."/>
        </authorList>
    </citation>
    <scope>NUCLEOTIDE SEQUENCE [LARGE SCALE GENOMIC DNA]</scope>
    <source>
        <strain evidence="3">ATCC 50983 / TXsc</strain>
    </source>
</reference>
<name>C5LPP7_PERM5</name>
<evidence type="ECO:0000313" key="2">
    <source>
        <dbReference type="EMBL" id="EER01295.1"/>
    </source>
</evidence>
<keyword evidence="1" id="KW-0175">Coiled coil</keyword>
<evidence type="ECO:0000313" key="3">
    <source>
        <dbReference type="Proteomes" id="UP000007800"/>
    </source>
</evidence>
<protein>
    <submittedName>
        <fullName evidence="2">Uncharacterized protein</fullName>
    </submittedName>
</protein>
<sequence>MNLLTDTTDGREDIEINDLRVGANRIIEIMQKEIKDYEAHVTQLRMDNDELRLKLTRGSNTLTLPIHVTSPVSTIPKKEEYPEFARKDSSTSPMMPYPPQHDQQNREIIEQLREDNLRAQQKLEVSERERKRLEEVDRVVGARETVSLQSIKHGPKKPENVTSPTQKQMRMLKRQVVMKSAEISRMREVLDELKKETIRLVQRREEHVGSSYAGV</sequence>
<feature type="coiled-coil region" evidence="1">
    <location>
        <begin position="27"/>
        <end position="54"/>
    </location>
</feature>
<feature type="coiled-coil region" evidence="1">
    <location>
        <begin position="109"/>
        <end position="136"/>
    </location>
</feature>
<feature type="coiled-coil region" evidence="1">
    <location>
        <begin position="176"/>
        <end position="203"/>
    </location>
</feature>